<evidence type="ECO:0008006" key="5">
    <source>
        <dbReference type="Google" id="ProtNLM"/>
    </source>
</evidence>
<proteinExistence type="predicted"/>
<dbReference type="RefSeq" id="XP_007407199.1">
    <property type="nucleotide sequence ID" value="XM_007407137.1"/>
</dbReference>
<gene>
    <name evidence="3" type="ORF">MELLADRAFT_61173</name>
</gene>
<dbReference type="KEGG" id="mlr:MELLADRAFT_61173"/>
<dbReference type="AlphaFoldDB" id="F4RDV9"/>
<keyword evidence="4" id="KW-1185">Reference proteome</keyword>
<dbReference type="OrthoDB" id="10666374at2759"/>
<dbReference type="Proteomes" id="UP000001072">
    <property type="component" value="Unassembled WGS sequence"/>
</dbReference>
<protein>
    <recommendedName>
        <fullName evidence="5">Secreted protein</fullName>
    </recommendedName>
</protein>
<feature type="compositionally biased region" description="Pro residues" evidence="1">
    <location>
        <begin position="146"/>
        <end position="168"/>
    </location>
</feature>
<sequence>MQILHISTVSLLSFSMYTLALPAPHPDAPAGPGADILGIPTSLSSNEKTLAALPETKDLGTDKSGIDGKKDETKAPAGLGDNELKKKDPLTKEDTKAPAGLGGSDSKKKDPLSASGPLGADVKTPGATPGEIPEQCRQYIKDSPPKSTPPKSTPSTPVPPKVTPPKVTPPVHEAPKTSPPTKTENFKAHRLYSLLHSQAQFWYMLSLLSSSEAIKTYLEQDRIRKNLFLKLEA</sequence>
<name>F4RDV9_MELLP</name>
<accession>F4RDV9</accession>
<dbReference type="EMBL" id="GL883097">
    <property type="protein sequence ID" value="EGG09472.1"/>
    <property type="molecule type" value="Genomic_DNA"/>
</dbReference>
<reference evidence="4" key="1">
    <citation type="journal article" date="2011" name="Proc. Natl. Acad. Sci. U.S.A.">
        <title>Obligate biotrophy features unraveled by the genomic analysis of rust fungi.</title>
        <authorList>
            <person name="Duplessis S."/>
            <person name="Cuomo C.A."/>
            <person name="Lin Y.-C."/>
            <person name="Aerts A."/>
            <person name="Tisserant E."/>
            <person name="Veneault-Fourrey C."/>
            <person name="Joly D.L."/>
            <person name="Hacquard S."/>
            <person name="Amselem J."/>
            <person name="Cantarel B.L."/>
            <person name="Chiu R."/>
            <person name="Coutinho P.M."/>
            <person name="Feau N."/>
            <person name="Field M."/>
            <person name="Frey P."/>
            <person name="Gelhaye E."/>
            <person name="Goldberg J."/>
            <person name="Grabherr M.G."/>
            <person name="Kodira C.D."/>
            <person name="Kohler A."/>
            <person name="Kuees U."/>
            <person name="Lindquist E.A."/>
            <person name="Lucas S.M."/>
            <person name="Mago R."/>
            <person name="Mauceli E."/>
            <person name="Morin E."/>
            <person name="Murat C."/>
            <person name="Pangilinan J.L."/>
            <person name="Park R."/>
            <person name="Pearson M."/>
            <person name="Quesneville H."/>
            <person name="Rouhier N."/>
            <person name="Sakthikumar S."/>
            <person name="Salamov A.A."/>
            <person name="Schmutz J."/>
            <person name="Selles B."/>
            <person name="Shapiro H."/>
            <person name="Tanguay P."/>
            <person name="Tuskan G.A."/>
            <person name="Henrissat B."/>
            <person name="Van de Peer Y."/>
            <person name="Rouze P."/>
            <person name="Ellis J.G."/>
            <person name="Dodds P.N."/>
            <person name="Schein J.E."/>
            <person name="Zhong S."/>
            <person name="Hamelin R.C."/>
            <person name="Grigoriev I.V."/>
            <person name="Szabo L.J."/>
            <person name="Martin F."/>
        </authorList>
    </citation>
    <scope>NUCLEOTIDE SEQUENCE [LARGE SCALE GENOMIC DNA]</scope>
    <source>
        <strain evidence="4">98AG31 / pathotype 3-4-7</strain>
    </source>
</reference>
<keyword evidence="2" id="KW-0732">Signal</keyword>
<evidence type="ECO:0000313" key="3">
    <source>
        <dbReference type="EMBL" id="EGG09472.1"/>
    </source>
</evidence>
<dbReference type="InParanoid" id="F4RDV9"/>
<evidence type="ECO:0000256" key="2">
    <source>
        <dbReference type="SAM" id="SignalP"/>
    </source>
</evidence>
<dbReference type="GeneID" id="18929687"/>
<feature type="chain" id="PRO_5003317545" description="Secreted protein" evidence="2">
    <location>
        <begin position="21"/>
        <end position="233"/>
    </location>
</feature>
<dbReference type="VEuPathDB" id="FungiDB:MELLADRAFT_61173"/>
<feature type="region of interest" description="Disordered" evidence="1">
    <location>
        <begin position="47"/>
        <end position="183"/>
    </location>
</feature>
<evidence type="ECO:0000256" key="1">
    <source>
        <dbReference type="SAM" id="MobiDB-lite"/>
    </source>
</evidence>
<feature type="compositionally biased region" description="Basic and acidic residues" evidence="1">
    <location>
        <begin position="82"/>
        <end position="96"/>
    </location>
</feature>
<organism evidence="4">
    <name type="scientific">Melampsora larici-populina (strain 98AG31 / pathotype 3-4-7)</name>
    <name type="common">Poplar leaf rust fungus</name>
    <dbReference type="NCBI Taxonomy" id="747676"/>
    <lineage>
        <taxon>Eukaryota</taxon>
        <taxon>Fungi</taxon>
        <taxon>Dikarya</taxon>
        <taxon>Basidiomycota</taxon>
        <taxon>Pucciniomycotina</taxon>
        <taxon>Pucciniomycetes</taxon>
        <taxon>Pucciniales</taxon>
        <taxon>Melampsoraceae</taxon>
        <taxon>Melampsora</taxon>
    </lineage>
</organism>
<feature type="compositionally biased region" description="Basic and acidic residues" evidence="1">
    <location>
        <begin position="55"/>
        <end position="74"/>
    </location>
</feature>
<feature type="signal peptide" evidence="2">
    <location>
        <begin position="1"/>
        <end position="20"/>
    </location>
</feature>
<dbReference type="HOGENOM" id="CLU_1190139_0_0_1"/>
<evidence type="ECO:0000313" key="4">
    <source>
        <dbReference type="Proteomes" id="UP000001072"/>
    </source>
</evidence>